<feature type="compositionally biased region" description="Polar residues" evidence="1">
    <location>
        <begin position="78"/>
        <end position="90"/>
    </location>
</feature>
<feature type="chain" id="PRO_5046434444" description="Lipoprotein" evidence="2">
    <location>
        <begin position="24"/>
        <end position="259"/>
    </location>
</feature>
<sequence length="259" mass="26754">MVRKSGRRLVSAVALLSAIGLTAGCGESAEPVEAGRKPGPATSTAAGKAAEHSEPLIAAKLKAALLTADQAVGFEITGSSSRDGAEQDSSLDVKETVSPEVCRHVREATGGDGEEAAAASSIMYRAGTSMAPRSTNLMSYPEGAARARMKQLREAVGACSRFSFSNTIGKASVTTEALDVPALGENALRYRTLSRLDNGGFVWTLVTAVRVGGVIATMHVLDTTGPIPPEKLATFKPDPGPDEAVIATLIENVTTARST</sequence>
<comment type="caution">
    <text evidence="3">The sequence shown here is derived from an EMBL/GenBank/DDBJ whole genome shotgun (WGS) entry which is preliminary data.</text>
</comment>
<proteinExistence type="predicted"/>
<feature type="region of interest" description="Disordered" evidence="1">
    <location>
        <begin position="29"/>
        <end position="50"/>
    </location>
</feature>
<name>A0ABU8B1D8_9ACTN</name>
<reference evidence="3" key="1">
    <citation type="submission" date="2023-04" db="EMBL/GenBank/DDBJ databases">
        <title>Genomic diversity of scab-causing Streptomyces spp. in the province of Quebec, Canada.</title>
        <authorList>
            <person name="Biessy A."/>
            <person name="Cadieux M."/>
            <person name="Ciotola M."/>
            <person name="Filion M."/>
        </authorList>
    </citation>
    <scope>NUCLEOTIDE SEQUENCE</scope>
    <source>
        <strain evidence="3">B21-115</strain>
    </source>
</reference>
<dbReference type="EMBL" id="JARULZ010000003">
    <property type="protein sequence ID" value="MEH0639745.1"/>
    <property type="molecule type" value="Genomic_DNA"/>
</dbReference>
<dbReference type="Proteomes" id="UP001310290">
    <property type="component" value="Unassembled WGS sequence"/>
</dbReference>
<keyword evidence="2" id="KW-0732">Signal</keyword>
<evidence type="ECO:0000256" key="1">
    <source>
        <dbReference type="SAM" id="MobiDB-lite"/>
    </source>
</evidence>
<feature type="compositionally biased region" description="Basic and acidic residues" evidence="1">
    <location>
        <begin position="91"/>
        <end position="101"/>
    </location>
</feature>
<evidence type="ECO:0000313" key="4">
    <source>
        <dbReference type="Proteomes" id="UP001310290"/>
    </source>
</evidence>
<accession>A0ABU8B1D8</accession>
<gene>
    <name evidence="3" type="ORF">QBA35_42240</name>
</gene>
<feature type="signal peptide" evidence="2">
    <location>
        <begin position="1"/>
        <end position="23"/>
    </location>
</feature>
<dbReference type="PROSITE" id="PS51257">
    <property type="entry name" value="PROKAR_LIPOPROTEIN"/>
    <property type="match status" value="1"/>
</dbReference>
<evidence type="ECO:0008006" key="5">
    <source>
        <dbReference type="Google" id="ProtNLM"/>
    </source>
</evidence>
<organism evidence="3 4">
    <name type="scientific">Streptomyces bottropensis</name>
    <dbReference type="NCBI Taxonomy" id="42235"/>
    <lineage>
        <taxon>Bacteria</taxon>
        <taxon>Bacillati</taxon>
        <taxon>Actinomycetota</taxon>
        <taxon>Actinomycetes</taxon>
        <taxon>Kitasatosporales</taxon>
        <taxon>Streptomycetaceae</taxon>
        <taxon>Streptomyces</taxon>
    </lineage>
</organism>
<protein>
    <recommendedName>
        <fullName evidence="5">Lipoprotein</fullName>
    </recommendedName>
</protein>
<evidence type="ECO:0000313" key="3">
    <source>
        <dbReference type="EMBL" id="MEH0639745.1"/>
    </source>
</evidence>
<keyword evidence="4" id="KW-1185">Reference proteome</keyword>
<evidence type="ECO:0000256" key="2">
    <source>
        <dbReference type="SAM" id="SignalP"/>
    </source>
</evidence>
<dbReference type="RefSeq" id="WP_334662071.1">
    <property type="nucleotide sequence ID" value="NZ_JARULZ010000003.1"/>
</dbReference>
<feature type="region of interest" description="Disordered" evidence="1">
    <location>
        <begin position="78"/>
        <end position="101"/>
    </location>
</feature>